<evidence type="ECO:0000256" key="3">
    <source>
        <dbReference type="ARBA" id="ARBA00022692"/>
    </source>
</evidence>
<evidence type="ECO:0000256" key="4">
    <source>
        <dbReference type="ARBA" id="ARBA00022989"/>
    </source>
</evidence>
<keyword evidence="2" id="KW-1003">Cell membrane</keyword>
<dbReference type="InterPro" id="IPR050545">
    <property type="entry name" value="Mycobact_MmpL"/>
</dbReference>
<feature type="transmembrane region" description="Helical" evidence="6">
    <location>
        <begin position="432"/>
        <end position="451"/>
    </location>
</feature>
<evidence type="ECO:0000313" key="8">
    <source>
        <dbReference type="EMBL" id="CCC39584.1"/>
    </source>
</evidence>
<keyword evidence="3 6" id="KW-0812">Transmembrane</keyword>
<dbReference type="InterPro" id="IPR004869">
    <property type="entry name" value="MMPL_dom"/>
</dbReference>
<evidence type="ECO:0000256" key="6">
    <source>
        <dbReference type="SAM" id="Phobius"/>
    </source>
</evidence>
<proteinExistence type="predicted"/>
<dbReference type="AlphaFoldDB" id="G0LGN2"/>
<dbReference type="SUPFAM" id="SSF82866">
    <property type="entry name" value="Multidrug efflux transporter AcrB transmembrane domain"/>
    <property type="match status" value="2"/>
</dbReference>
<dbReference type="Pfam" id="PF03176">
    <property type="entry name" value="MMPL"/>
    <property type="match status" value="2"/>
</dbReference>
<feature type="domain" description="SSD" evidence="7">
    <location>
        <begin position="266"/>
        <end position="391"/>
    </location>
</feature>
<dbReference type="PANTHER" id="PTHR33406">
    <property type="entry name" value="MEMBRANE PROTEIN MJ1562-RELATED"/>
    <property type="match status" value="1"/>
</dbReference>
<feature type="transmembrane region" description="Helical" evidence="6">
    <location>
        <begin position="366"/>
        <end position="388"/>
    </location>
</feature>
<dbReference type="OrthoDB" id="42357at2157"/>
<dbReference type="InterPro" id="IPR000731">
    <property type="entry name" value="SSD"/>
</dbReference>
<evidence type="ECO:0000259" key="7">
    <source>
        <dbReference type="PROSITE" id="PS50156"/>
    </source>
</evidence>
<keyword evidence="5 6" id="KW-0472">Membrane</keyword>
<evidence type="ECO:0000256" key="5">
    <source>
        <dbReference type="ARBA" id="ARBA00023136"/>
    </source>
</evidence>
<protein>
    <submittedName>
        <fullName evidence="8">RND superfamily permease</fullName>
    </submittedName>
</protein>
<dbReference type="HOGENOM" id="CLU_003088_0_0_2"/>
<feature type="transmembrane region" description="Helical" evidence="6">
    <location>
        <begin position="752"/>
        <end position="778"/>
    </location>
</feature>
<dbReference type="RefSeq" id="WP_014555413.1">
    <property type="nucleotide sequence ID" value="NC_017459.1"/>
</dbReference>
<feature type="transmembrane region" description="Helical" evidence="6">
    <location>
        <begin position="710"/>
        <end position="731"/>
    </location>
</feature>
<sequence>MIDYQSLIDQVDEWIINRDKTVILIFILITAVLAVGFGMTATDSGTSQFSEGVPAQEAFEDVNDNFEREPFGTGTGTTTLIQRDRNVLTKSAVLAMLRAQHRIQRDTSQNVVSTNSVAQTIATEIDPTATTLSAQIDAVERTPQSGVRTVTRTIVRTQPSVRSRLSDDLNERDPSASATIATITHQVAGTSDDAGTQSGSPLTSLQREATFIVGSTGGDITVFGSGIISGELGGVITDSLIIVVPAAVILIFIFLIIAYRDPIDLIIGLVSLAMTIAWTFGFMGWARIEFTQILIAIPPLLLAVGIDFGIHAVNRYREERVTGEDISSSMRTTTDQLLPAFSIVTGTTVLGFAANGVSDLAPVREFGLVAAVGIIFTLLIFGIFLPAFKHLLDRKRVEYSIPSFGTTPIGRAGSVGGRVLGVGVVIARRSPYIFLLAILILTAALGGYGTGVETRFTTDDFLPPEETPGYLEELPEPFAPGEYTVTKTTNYLENTFESSEDDTVTVYVEGSMRQGSTLEILHKTNQDPPDSFVTAERESQPQSILTVIDQYERESASFRRLISAKDQNGNGIPDHDLGIVYDQLFASSYGDQARLYLTDDYTATRLIYSVKAEKSQAAITADTRQLATEIRMESTATGSVVVRKAVSDVIAESAYTSLVIAVLTAAVFLVAIYWLLENRPGLGIANILPVLLTIAGLASTMRYLDIPFNVLTGTTLSVGIGLGIDYSAHLVHRFTEEYRGEVDRFEALSVSVRGTGGALAGSMLTTTSGTGVLILAITPILGQFGLLIALSVLYSFIASIFVLPAALIGWTDIRRQLWIDK</sequence>
<evidence type="ECO:0000256" key="2">
    <source>
        <dbReference type="ARBA" id="ARBA00022475"/>
    </source>
</evidence>
<keyword evidence="4 6" id="KW-1133">Transmembrane helix</keyword>
<feature type="transmembrane region" description="Helical" evidence="6">
    <location>
        <begin position="239"/>
        <end position="258"/>
    </location>
</feature>
<feature type="transmembrane region" description="Helical" evidence="6">
    <location>
        <begin position="784"/>
        <end position="811"/>
    </location>
</feature>
<dbReference type="GO" id="GO:0005886">
    <property type="term" value="C:plasma membrane"/>
    <property type="evidence" value="ECO:0007669"/>
    <property type="project" value="UniProtKB-SubCell"/>
</dbReference>
<feature type="transmembrane region" description="Helical" evidence="6">
    <location>
        <begin position="683"/>
        <end position="704"/>
    </location>
</feature>
<accession>G0LGN2</accession>
<dbReference type="KEGG" id="hwc:Hqrw_1643"/>
<name>G0LGN2_HALWC</name>
<evidence type="ECO:0000256" key="1">
    <source>
        <dbReference type="ARBA" id="ARBA00004651"/>
    </source>
</evidence>
<dbReference type="Gene3D" id="1.20.1640.10">
    <property type="entry name" value="Multidrug efflux transporter AcrB transmembrane domain"/>
    <property type="match status" value="2"/>
</dbReference>
<dbReference type="GeneID" id="12446333"/>
<gene>
    <name evidence="8" type="ordered locus">Hqrw_1643</name>
</gene>
<dbReference type="EMBL" id="FR746099">
    <property type="protein sequence ID" value="CCC39584.1"/>
    <property type="molecule type" value="Genomic_DNA"/>
</dbReference>
<evidence type="ECO:0000313" key="9">
    <source>
        <dbReference type="Proteomes" id="UP000007954"/>
    </source>
</evidence>
<feature type="transmembrane region" description="Helical" evidence="6">
    <location>
        <begin position="21"/>
        <end position="41"/>
    </location>
</feature>
<dbReference type="PROSITE" id="PS50156">
    <property type="entry name" value="SSD"/>
    <property type="match status" value="2"/>
</dbReference>
<reference evidence="8 9" key="1">
    <citation type="journal article" date="2011" name="PLoS ONE">
        <title>Haloquadratum walsbyi: limited diversity in a global pond.</title>
        <authorList>
            <person name="Dyall-Smith M."/>
            <person name="Pfeiffer F."/>
            <person name="Klee K."/>
            <person name="Palm P."/>
            <person name="Gross K."/>
            <person name="Schuster S.C."/>
            <person name="Rampp M."/>
            <person name="Oesterhelt D."/>
        </authorList>
    </citation>
    <scope>NUCLEOTIDE SEQUENCE [LARGE SCALE GENOMIC DNA]</scope>
    <source>
        <strain evidence="9">DSM 16854 / JCM 12705 / C23</strain>
    </source>
</reference>
<comment type="subcellular location">
    <subcellularLocation>
        <location evidence="1">Cell membrane</location>
        <topology evidence="1">Multi-pass membrane protein</topology>
    </subcellularLocation>
</comment>
<feature type="transmembrane region" description="Helical" evidence="6">
    <location>
        <begin position="654"/>
        <end position="676"/>
    </location>
</feature>
<feature type="transmembrane region" description="Helical" evidence="6">
    <location>
        <begin position="292"/>
        <end position="310"/>
    </location>
</feature>
<dbReference type="Proteomes" id="UP000007954">
    <property type="component" value="Chromosome"/>
</dbReference>
<dbReference type="PANTHER" id="PTHR33406:SF12">
    <property type="entry name" value="BLR2997 PROTEIN"/>
    <property type="match status" value="1"/>
</dbReference>
<feature type="domain" description="SSD" evidence="7">
    <location>
        <begin position="656"/>
        <end position="809"/>
    </location>
</feature>
<feature type="transmembrane region" description="Helical" evidence="6">
    <location>
        <begin position="337"/>
        <end position="354"/>
    </location>
</feature>
<feature type="transmembrane region" description="Helical" evidence="6">
    <location>
        <begin position="265"/>
        <end position="286"/>
    </location>
</feature>
<organism evidence="8 9">
    <name type="scientific">Haloquadratum walsbyi (strain DSM 16854 / JCM 12705 / C23)</name>
    <dbReference type="NCBI Taxonomy" id="768065"/>
    <lineage>
        <taxon>Archaea</taxon>
        <taxon>Methanobacteriati</taxon>
        <taxon>Methanobacteriota</taxon>
        <taxon>Stenosarchaea group</taxon>
        <taxon>Halobacteria</taxon>
        <taxon>Halobacteriales</taxon>
        <taxon>Haloferacaceae</taxon>
        <taxon>Haloquadratum</taxon>
    </lineage>
</organism>